<dbReference type="EMBL" id="FLUL01000001">
    <property type="protein sequence ID" value="SBW02453.1"/>
    <property type="molecule type" value="Genomic_DNA"/>
</dbReference>
<reference evidence="2" key="1">
    <citation type="submission" date="2016-04" db="EMBL/GenBank/DDBJ databases">
        <authorList>
            <person name="Evans L.H."/>
            <person name="Alamgir A."/>
            <person name="Owens N."/>
            <person name="Weber N.D."/>
            <person name="Virtaneva K."/>
            <person name="Barbian K."/>
            <person name="Babar A."/>
            <person name="Rosenke K."/>
        </authorList>
    </citation>
    <scope>NUCLEOTIDE SEQUENCE</scope>
    <source>
        <strain evidence="2">86-2</strain>
    </source>
</reference>
<name>A0A212JSN7_9BACT</name>
<gene>
    <name evidence="2" type="ORF">KL86DYS2_12256</name>
</gene>
<accession>A0A212JSN7</accession>
<evidence type="ECO:0000256" key="1">
    <source>
        <dbReference type="SAM" id="SignalP"/>
    </source>
</evidence>
<evidence type="ECO:0000313" key="2">
    <source>
        <dbReference type="EMBL" id="SBW02453.1"/>
    </source>
</evidence>
<evidence type="ECO:0008006" key="3">
    <source>
        <dbReference type="Google" id="ProtNLM"/>
    </source>
</evidence>
<organism evidence="2">
    <name type="scientific">uncultured Dysgonomonas sp</name>
    <dbReference type="NCBI Taxonomy" id="206096"/>
    <lineage>
        <taxon>Bacteria</taxon>
        <taxon>Pseudomonadati</taxon>
        <taxon>Bacteroidota</taxon>
        <taxon>Bacteroidia</taxon>
        <taxon>Bacteroidales</taxon>
        <taxon>Dysgonomonadaceae</taxon>
        <taxon>Dysgonomonas</taxon>
        <taxon>environmental samples</taxon>
    </lineage>
</organism>
<dbReference type="RefSeq" id="WP_296949851.1">
    <property type="nucleotide sequence ID" value="NZ_LT599021.1"/>
</dbReference>
<proteinExistence type="predicted"/>
<feature type="signal peptide" evidence="1">
    <location>
        <begin position="1"/>
        <end position="22"/>
    </location>
</feature>
<dbReference type="AlphaFoldDB" id="A0A212JSN7"/>
<keyword evidence="1" id="KW-0732">Signal</keyword>
<protein>
    <recommendedName>
        <fullName evidence="3">Secretion system C-terminal sorting domain-containing protein</fullName>
    </recommendedName>
</protein>
<dbReference type="NCBIfam" id="TIGR04183">
    <property type="entry name" value="Por_Secre_tail"/>
    <property type="match status" value="1"/>
</dbReference>
<dbReference type="InterPro" id="IPR026444">
    <property type="entry name" value="Secre_tail"/>
</dbReference>
<feature type="chain" id="PRO_5013256446" description="Secretion system C-terminal sorting domain-containing protein" evidence="1">
    <location>
        <begin position="23"/>
        <end position="111"/>
    </location>
</feature>
<sequence length="111" mass="12032">MAGIRKILFIALFAGLSLSANSAGLEFPSDPFRTAGEQQDNTMTLEVVINGISKVTMENIPTTGYLEVYSILGVKVRSINLRTYLGVCNIELPKGIYILKAGKVAQKVIVK</sequence>